<evidence type="ECO:0000256" key="1">
    <source>
        <dbReference type="SAM" id="MobiDB-lite"/>
    </source>
</evidence>
<sequence length="90" mass="9231">MAEQAQHAKEVASYKADETKQYGQQKAGEANEQSQGMAQTAKDKASGAAQATQEKAQQLKDSAADGLSHAGEAIKGAMGKVTGNNEGGAH</sequence>
<protein>
    <submittedName>
        <fullName evidence="2">Uncharacterized protein</fullName>
    </submittedName>
</protein>
<keyword evidence="3" id="KW-1185">Reference proteome</keyword>
<accession>A0A8T2RG77</accession>
<organism evidence="2 3">
    <name type="scientific">Ceratopteris richardii</name>
    <name type="common">Triangle waterfern</name>
    <dbReference type="NCBI Taxonomy" id="49495"/>
    <lineage>
        <taxon>Eukaryota</taxon>
        <taxon>Viridiplantae</taxon>
        <taxon>Streptophyta</taxon>
        <taxon>Embryophyta</taxon>
        <taxon>Tracheophyta</taxon>
        <taxon>Polypodiopsida</taxon>
        <taxon>Polypodiidae</taxon>
        <taxon>Polypodiales</taxon>
        <taxon>Pteridineae</taxon>
        <taxon>Pteridaceae</taxon>
        <taxon>Parkerioideae</taxon>
        <taxon>Ceratopteris</taxon>
    </lineage>
</organism>
<comment type="caution">
    <text evidence="2">The sequence shown here is derived from an EMBL/GenBank/DDBJ whole genome shotgun (WGS) entry which is preliminary data.</text>
</comment>
<dbReference type="AlphaFoldDB" id="A0A8T2RG77"/>
<dbReference type="Proteomes" id="UP000825935">
    <property type="component" value="Chromosome 27"/>
</dbReference>
<proteinExistence type="predicted"/>
<feature type="compositionally biased region" description="Basic and acidic residues" evidence="1">
    <location>
        <begin position="1"/>
        <end position="20"/>
    </location>
</feature>
<evidence type="ECO:0000313" key="2">
    <source>
        <dbReference type="EMBL" id="KAH7295419.1"/>
    </source>
</evidence>
<reference evidence="2 3" key="1">
    <citation type="submission" date="2021-08" db="EMBL/GenBank/DDBJ databases">
        <title>WGS assembly of Ceratopteris richardii.</title>
        <authorList>
            <person name="Marchant D.B."/>
            <person name="Chen G."/>
            <person name="Jenkins J."/>
            <person name="Shu S."/>
            <person name="Leebens-Mack J."/>
            <person name="Grimwood J."/>
            <person name="Schmutz J."/>
            <person name="Soltis P."/>
            <person name="Soltis D."/>
            <person name="Chen Z.-H."/>
        </authorList>
    </citation>
    <scope>NUCLEOTIDE SEQUENCE [LARGE SCALE GENOMIC DNA]</scope>
    <source>
        <strain evidence="2">Whitten #5841</strain>
        <tissue evidence="2">Leaf</tissue>
    </source>
</reference>
<dbReference type="Gene3D" id="6.10.140.1430">
    <property type="match status" value="1"/>
</dbReference>
<evidence type="ECO:0000313" key="3">
    <source>
        <dbReference type="Proteomes" id="UP000825935"/>
    </source>
</evidence>
<name>A0A8T2RG77_CERRI</name>
<gene>
    <name evidence="2" type="ORF">KP509_27G046200</name>
</gene>
<feature type="region of interest" description="Disordered" evidence="1">
    <location>
        <begin position="1"/>
        <end position="90"/>
    </location>
</feature>
<dbReference type="EMBL" id="CM035432">
    <property type="protein sequence ID" value="KAH7295419.1"/>
    <property type="molecule type" value="Genomic_DNA"/>
</dbReference>
<dbReference type="OrthoDB" id="1992924at2759"/>
<feature type="compositionally biased region" description="Polar residues" evidence="1">
    <location>
        <begin position="49"/>
        <end position="60"/>
    </location>
</feature>